<protein>
    <submittedName>
        <fullName evidence="2">Uncharacterized protein</fullName>
    </submittedName>
</protein>
<dbReference type="InterPro" id="IPR015943">
    <property type="entry name" value="WD40/YVTN_repeat-like_dom_sf"/>
</dbReference>
<sequence length="847" mass="92232">AGAMLLLVLFLWWKRSFLKQRRGGMDDFNTWANDIVDSMLAEDRTTNRTQGLIRCLRCLALVPRGNVQLHQLHHQRMRPTSRPPSALHAAAPRLRSSDIVEFSDFLRPNGLPSVALMTFSLKWVHSSPGPRYWLHPTKPLALHQPSPSILVLWDYYSDRYRHLRCLEAAGGELLDACFSPLERDMLYTVERAGTIRLWSIRHGRSDGTVDIRPNGHAKAPNLQLASVVCEGCSRLLHLCVVTEELQLLELSFDPRERSLVVRTCIDVWQPGGLGPSSLVCLPSTESSTAPAAALLHGDGRAISFHAFDSSQDDTVTVTRLRPTDGSVVAIARCGTGGLLALSSTGEVTELEGESIKRVPLDGSRAVSLWPGANGCCAVRTAEGEIAVISPEHGPLFLDHASQSAGVTLVAINLDVALIVHSDGLVKVVDIRTARTLASRRHTLPGWELPIVACWGDAVVCADGTSTAVLSGINDRGRLALGVDRGVLRISTMCVAAAAAPILWLGYEDGEVLLRGLEGEVWAKLGEYSCDSAPVWISALEGAREAMLTFENGSAGLLQESELRNLKMLQEFKFDDGRCKRVECVGRPGGRNDRYCLAEMEESLVLYEVYELGKSLVHSALRKFKWAQECKWCMNNFTHTLVLLLPTDEGSSIEMVRLWGSTGRMEGDGDADNKILLPGECPGWEAFTMDERGKFLIALSSRGGQQQCIVVCIPWGCPSAAAGPTACVGLPTQGDVTSIGMCAGLLYLGCSNGRVEVWKVHGTLESGEAPRPRTADVVIAAREMGLCRKWLPPERPSATLHQCGPPSMPSLLTVSSESFSSSVADRAFRSMDRFDYGDDTQTMSKGSP</sequence>
<gene>
    <name evidence="2" type="ORF">FOZ63_007915</name>
</gene>
<feature type="chain" id="PRO_5029914029" evidence="1">
    <location>
        <begin position="19"/>
        <end position="847"/>
    </location>
</feature>
<comment type="caution">
    <text evidence="2">The sequence shown here is derived from an EMBL/GenBank/DDBJ whole genome shotgun (WGS) entry which is preliminary data.</text>
</comment>
<accession>A0A7J6RX91</accession>
<keyword evidence="1" id="KW-0732">Signal</keyword>
<feature type="non-terminal residue" evidence="2">
    <location>
        <position position="847"/>
    </location>
</feature>
<evidence type="ECO:0000313" key="2">
    <source>
        <dbReference type="EMBL" id="KAF4725368.1"/>
    </source>
</evidence>
<name>A0A7J6RX91_PEROL</name>
<evidence type="ECO:0000313" key="3">
    <source>
        <dbReference type="Proteomes" id="UP000553632"/>
    </source>
</evidence>
<evidence type="ECO:0000256" key="1">
    <source>
        <dbReference type="SAM" id="SignalP"/>
    </source>
</evidence>
<dbReference type="Proteomes" id="UP000553632">
    <property type="component" value="Unassembled WGS sequence"/>
</dbReference>
<reference evidence="2 3" key="1">
    <citation type="submission" date="2020-04" db="EMBL/GenBank/DDBJ databases">
        <title>Perkinsus olseni comparative genomics.</title>
        <authorList>
            <person name="Bogema D.R."/>
        </authorList>
    </citation>
    <scope>NUCLEOTIDE SEQUENCE [LARGE SCALE GENOMIC DNA]</scope>
    <source>
        <strain evidence="2 3">ATCC PRA-207</strain>
    </source>
</reference>
<keyword evidence="3" id="KW-1185">Reference proteome</keyword>
<proteinExistence type="predicted"/>
<dbReference type="InterPro" id="IPR036322">
    <property type="entry name" value="WD40_repeat_dom_sf"/>
</dbReference>
<organism evidence="2 3">
    <name type="scientific">Perkinsus olseni</name>
    <name type="common">Perkinsus atlanticus</name>
    <dbReference type="NCBI Taxonomy" id="32597"/>
    <lineage>
        <taxon>Eukaryota</taxon>
        <taxon>Sar</taxon>
        <taxon>Alveolata</taxon>
        <taxon>Perkinsozoa</taxon>
        <taxon>Perkinsea</taxon>
        <taxon>Perkinsida</taxon>
        <taxon>Perkinsidae</taxon>
        <taxon>Perkinsus</taxon>
    </lineage>
</organism>
<feature type="signal peptide" evidence="1">
    <location>
        <begin position="1"/>
        <end position="18"/>
    </location>
</feature>
<dbReference type="SUPFAM" id="SSF50978">
    <property type="entry name" value="WD40 repeat-like"/>
    <property type="match status" value="1"/>
</dbReference>
<dbReference type="EMBL" id="JABANO010022311">
    <property type="protein sequence ID" value="KAF4725368.1"/>
    <property type="molecule type" value="Genomic_DNA"/>
</dbReference>
<dbReference type="Gene3D" id="2.130.10.10">
    <property type="entry name" value="YVTN repeat-like/Quinoprotein amine dehydrogenase"/>
    <property type="match status" value="1"/>
</dbReference>
<dbReference type="AlphaFoldDB" id="A0A7J6RX91"/>